<dbReference type="RefSeq" id="WP_246404717.1">
    <property type="nucleotide sequence ID" value="NZ_JACIDX010000011.1"/>
</dbReference>
<feature type="signal peptide" evidence="1">
    <location>
        <begin position="1"/>
        <end position="28"/>
    </location>
</feature>
<gene>
    <name evidence="2" type="ORF">GGR38_003011</name>
</gene>
<keyword evidence="3" id="KW-1185">Reference proteome</keyword>
<evidence type="ECO:0000256" key="1">
    <source>
        <dbReference type="SAM" id="SignalP"/>
    </source>
</evidence>
<accession>A0A7W6CGF2</accession>
<name>A0A7W6CGF2_9SPHN</name>
<reference evidence="2 3" key="1">
    <citation type="submission" date="2020-08" db="EMBL/GenBank/DDBJ databases">
        <title>Genomic Encyclopedia of Type Strains, Phase IV (KMG-IV): sequencing the most valuable type-strain genomes for metagenomic binning, comparative biology and taxonomic classification.</title>
        <authorList>
            <person name="Goeker M."/>
        </authorList>
    </citation>
    <scope>NUCLEOTIDE SEQUENCE [LARGE SCALE GENOMIC DNA]</scope>
    <source>
        <strain evidence="2 3">DSM 27057</strain>
    </source>
</reference>
<proteinExistence type="predicted"/>
<sequence>MMAITKSGRIATFALSCGLLSVPGVALAAPKPPASVYRPTDSSGDVRGVGTESQDIIAMADQMVRDLLTVPALLNAKTPPRVLVDPSSFKNQSSEIIDKALITDRILVGLNRAAQGRVMFISREDLEDIQAERDMKRKGLVDKGTTGQTAAVAGVDYALTGRISTRDAVNTANGQRSRYTQIMFRMVDMEYSNIIWSNIFEFKKEAGDGGVVYR</sequence>
<dbReference type="EMBL" id="JACIDX010000011">
    <property type="protein sequence ID" value="MBB3956054.1"/>
    <property type="molecule type" value="Genomic_DNA"/>
</dbReference>
<protein>
    <recommendedName>
        <fullName evidence="4">Penicillin-binding protein activator LpoB</fullName>
    </recommendedName>
</protein>
<feature type="chain" id="PRO_5031164263" description="Penicillin-binding protein activator LpoB" evidence="1">
    <location>
        <begin position="29"/>
        <end position="214"/>
    </location>
</feature>
<dbReference type="Proteomes" id="UP000548867">
    <property type="component" value="Unassembled WGS sequence"/>
</dbReference>
<organism evidence="2 3">
    <name type="scientific">Novosphingobium sediminicola</name>
    <dbReference type="NCBI Taxonomy" id="563162"/>
    <lineage>
        <taxon>Bacteria</taxon>
        <taxon>Pseudomonadati</taxon>
        <taxon>Pseudomonadota</taxon>
        <taxon>Alphaproteobacteria</taxon>
        <taxon>Sphingomonadales</taxon>
        <taxon>Sphingomonadaceae</taxon>
        <taxon>Novosphingobium</taxon>
    </lineage>
</organism>
<evidence type="ECO:0008006" key="4">
    <source>
        <dbReference type="Google" id="ProtNLM"/>
    </source>
</evidence>
<dbReference type="Pfam" id="PF13036">
    <property type="entry name" value="LpoB"/>
    <property type="match status" value="1"/>
</dbReference>
<keyword evidence="1" id="KW-0732">Signal</keyword>
<dbReference type="InterPro" id="IPR014094">
    <property type="entry name" value="LpoB"/>
</dbReference>
<evidence type="ECO:0000313" key="2">
    <source>
        <dbReference type="EMBL" id="MBB3956054.1"/>
    </source>
</evidence>
<comment type="caution">
    <text evidence="2">The sequence shown here is derived from an EMBL/GenBank/DDBJ whole genome shotgun (WGS) entry which is preliminary data.</text>
</comment>
<dbReference type="AlphaFoldDB" id="A0A7W6CGF2"/>
<evidence type="ECO:0000313" key="3">
    <source>
        <dbReference type="Proteomes" id="UP000548867"/>
    </source>
</evidence>
<dbReference type="Gene3D" id="3.40.50.10610">
    <property type="entry name" value="ABC-type transport auxiliary lipoprotein component"/>
    <property type="match status" value="1"/>
</dbReference>